<protein>
    <submittedName>
        <fullName evidence="1">Phage head closure protein</fullName>
    </submittedName>
</protein>
<accession>A0A934MGC4</accession>
<sequence>MTPRIGELRRRIDIEAAVETADGAGGVSRTYEVVASVFGRVEARRRRETVDDGRAVGVVTHRVTMRRRADVTGGVRLVVDGTRYRVLAVEDEDPQRRFLRCLCEEEQR</sequence>
<dbReference type="RefSeq" id="WP_198880715.1">
    <property type="nucleotide sequence ID" value="NZ_JAEKJA010000002.1"/>
</dbReference>
<organism evidence="1 2">
    <name type="scientific">Acuticoccus mangrovi</name>
    <dbReference type="NCBI Taxonomy" id="2796142"/>
    <lineage>
        <taxon>Bacteria</taxon>
        <taxon>Pseudomonadati</taxon>
        <taxon>Pseudomonadota</taxon>
        <taxon>Alphaproteobacteria</taxon>
        <taxon>Hyphomicrobiales</taxon>
        <taxon>Amorphaceae</taxon>
        <taxon>Acuticoccus</taxon>
    </lineage>
</organism>
<dbReference type="AlphaFoldDB" id="A0A934MGC4"/>
<dbReference type="Pfam" id="PF05521">
    <property type="entry name" value="Phage_HCP"/>
    <property type="match status" value="1"/>
</dbReference>
<dbReference type="EMBL" id="JAEKJA010000002">
    <property type="protein sequence ID" value="MBJ3774821.1"/>
    <property type="molecule type" value="Genomic_DNA"/>
</dbReference>
<reference evidence="1" key="1">
    <citation type="submission" date="2020-12" db="EMBL/GenBank/DDBJ databases">
        <title>Bacterial taxonomy.</title>
        <authorList>
            <person name="Pan X."/>
        </authorList>
    </citation>
    <scope>NUCLEOTIDE SEQUENCE</scope>
    <source>
        <strain evidence="1">B2012</strain>
    </source>
</reference>
<dbReference type="InterPro" id="IPR008767">
    <property type="entry name" value="Phage_SPP1_head-tail_adaptor"/>
</dbReference>
<proteinExistence type="predicted"/>
<dbReference type="Gene3D" id="2.40.10.270">
    <property type="entry name" value="Bacteriophage SPP1 head-tail adaptor protein"/>
    <property type="match status" value="1"/>
</dbReference>
<comment type="caution">
    <text evidence="1">The sequence shown here is derived from an EMBL/GenBank/DDBJ whole genome shotgun (WGS) entry which is preliminary data.</text>
</comment>
<dbReference type="Proteomes" id="UP000609531">
    <property type="component" value="Unassembled WGS sequence"/>
</dbReference>
<evidence type="ECO:0000313" key="1">
    <source>
        <dbReference type="EMBL" id="MBJ3774821.1"/>
    </source>
</evidence>
<dbReference type="InterPro" id="IPR038666">
    <property type="entry name" value="SSP1_head-tail_sf"/>
</dbReference>
<dbReference type="NCBIfam" id="TIGR01563">
    <property type="entry name" value="gp16_SPP1"/>
    <property type="match status" value="1"/>
</dbReference>
<gene>
    <name evidence="1" type="ORF">JCR33_03935</name>
</gene>
<evidence type="ECO:0000313" key="2">
    <source>
        <dbReference type="Proteomes" id="UP000609531"/>
    </source>
</evidence>
<keyword evidence="2" id="KW-1185">Reference proteome</keyword>
<name>A0A934MGC4_9HYPH</name>